<feature type="domain" description="RCK C-terminal" evidence="2">
    <location>
        <begin position="141"/>
        <end position="227"/>
    </location>
</feature>
<dbReference type="Pfam" id="PF02080">
    <property type="entry name" value="TrkA_C"/>
    <property type="match status" value="1"/>
</dbReference>
<dbReference type="InterPro" id="IPR006037">
    <property type="entry name" value="RCK_C"/>
</dbReference>
<keyword evidence="4" id="KW-1185">Reference proteome</keyword>
<proteinExistence type="predicted"/>
<keyword evidence="1" id="KW-1133">Transmembrane helix</keyword>
<feature type="transmembrane region" description="Helical" evidence="1">
    <location>
        <begin position="6"/>
        <end position="31"/>
    </location>
</feature>
<evidence type="ECO:0000256" key="1">
    <source>
        <dbReference type="SAM" id="Phobius"/>
    </source>
</evidence>
<protein>
    <submittedName>
        <fullName evidence="3">TrkA-C domain protein</fullName>
    </submittedName>
</protein>
<keyword evidence="1" id="KW-0472">Membrane</keyword>
<dbReference type="InterPro" id="IPR036721">
    <property type="entry name" value="RCK_C_sf"/>
</dbReference>
<accession>F7XKB4</accession>
<dbReference type="AlphaFoldDB" id="F7XKB4"/>
<evidence type="ECO:0000313" key="3">
    <source>
        <dbReference type="EMBL" id="AEH60585.1"/>
    </source>
</evidence>
<keyword evidence="1" id="KW-0812">Transmembrane</keyword>
<feature type="transmembrane region" description="Helical" evidence="1">
    <location>
        <begin position="66"/>
        <end position="91"/>
    </location>
</feature>
<dbReference type="GO" id="GO:0006813">
    <property type="term" value="P:potassium ion transport"/>
    <property type="evidence" value="ECO:0007669"/>
    <property type="project" value="InterPro"/>
</dbReference>
<dbReference type="HOGENOM" id="CLU_088248_0_0_2"/>
<evidence type="ECO:0000313" key="4">
    <source>
        <dbReference type="Proteomes" id="UP000006622"/>
    </source>
</evidence>
<dbReference type="Gene3D" id="3.30.70.1450">
    <property type="entry name" value="Regulator of K+ conductance, C-terminal domain"/>
    <property type="match status" value="1"/>
</dbReference>
<gene>
    <name evidence="3" type="ordered locus">Mzhil_0719</name>
</gene>
<dbReference type="GeneID" id="10822331"/>
<evidence type="ECO:0000259" key="2">
    <source>
        <dbReference type="PROSITE" id="PS51202"/>
    </source>
</evidence>
<dbReference type="OrthoDB" id="27588at2157"/>
<dbReference type="PROSITE" id="PS51202">
    <property type="entry name" value="RCK_C"/>
    <property type="match status" value="1"/>
</dbReference>
<feature type="transmembrane region" description="Helical" evidence="1">
    <location>
        <begin position="97"/>
        <end position="115"/>
    </location>
</feature>
<sequence length="253" mass="28062" precursor="true">MIAAFITLFAVIIVSLLITRVATIALTLTGLSREVARFQARSALTGSGFTTTESENMMIHPIRRRILMHLMLVGNAGIVTVIASTVVIFLNPAEETLINYLIVFIIGTSIIALITKSAKMDKILNRAIAFALIRWTDIEGSDSASLIYLGGDYQVSELKVESKDWLSEKTLMELNLAEEGVLVLGIQKPYGEYVGIPSADTRIKARDVLFLYGRGSAIQSLDRRRRGIRGELEHSEAVEQQKEITDKQEKYSQ</sequence>
<organism evidence="3 4">
    <name type="scientific">Methanosalsum zhilinae (strain DSM 4017 / NBRC 107636 / OCM 62 / WeN5)</name>
    <name type="common">Methanohalophilus zhilinae</name>
    <dbReference type="NCBI Taxonomy" id="679901"/>
    <lineage>
        <taxon>Archaea</taxon>
        <taxon>Methanobacteriati</taxon>
        <taxon>Methanobacteriota</taxon>
        <taxon>Stenosarchaea group</taxon>
        <taxon>Methanomicrobia</taxon>
        <taxon>Methanosarcinales</taxon>
        <taxon>Methanosarcinaceae</taxon>
        <taxon>Methanosalsum</taxon>
    </lineage>
</organism>
<dbReference type="RefSeq" id="WP_013898024.1">
    <property type="nucleotide sequence ID" value="NC_015676.1"/>
</dbReference>
<name>F7XKB4_METZD</name>
<dbReference type="KEGG" id="mzh:Mzhil_0719"/>
<dbReference type="SUPFAM" id="SSF116726">
    <property type="entry name" value="TrkA C-terminal domain-like"/>
    <property type="match status" value="1"/>
</dbReference>
<dbReference type="EMBL" id="CP002101">
    <property type="protein sequence ID" value="AEH60585.1"/>
    <property type="molecule type" value="Genomic_DNA"/>
</dbReference>
<dbReference type="Proteomes" id="UP000006622">
    <property type="component" value="Chromosome"/>
</dbReference>
<reference evidence="3" key="1">
    <citation type="submission" date="2010-07" db="EMBL/GenBank/DDBJ databases">
        <title>The complete genome of Methanosalsum zhilinae DSM 4017.</title>
        <authorList>
            <consortium name="US DOE Joint Genome Institute (JGI-PGF)"/>
            <person name="Lucas S."/>
            <person name="Copeland A."/>
            <person name="Lapidus A."/>
            <person name="Glavina del Rio T."/>
            <person name="Dalin E."/>
            <person name="Tice H."/>
            <person name="Bruce D."/>
            <person name="Goodwin L."/>
            <person name="Pitluck S."/>
            <person name="Kyrpides N."/>
            <person name="Mavromatis K."/>
            <person name="Ovchinnikova G."/>
            <person name="Daligault H."/>
            <person name="Detter J.C."/>
            <person name="Han C."/>
            <person name="Tapia R."/>
            <person name="Larimer F."/>
            <person name="Land M."/>
            <person name="Hauser L."/>
            <person name="Markowitz V."/>
            <person name="Cheng J.-F."/>
            <person name="Hugenholtz P."/>
            <person name="Woyke T."/>
            <person name="Wu D."/>
            <person name="Spring S."/>
            <person name="Schueler E."/>
            <person name="Brambilla E."/>
            <person name="Klenk H.-P."/>
            <person name="Eisen J.A."/>
        </authorList>
    </citation>
    <scope>NUCLEOTIDE SEQUENCE</scope>
    <source>
        <strain evidence="3">DSM 4017</strain>
    </source>
</reference>
<dbReference type="GO" id="GO:0008324">
    <property type="term" value="F:monoatomic cation transmembrane transporter activity"/>
    <property type="evidence" value="ECO:0007669"/>
    <property type="project" value="InterPro"/>
</dbReference>